<evidence type="ECO:0000313" key="4">
    <source>
        <dbReference type="Proteomes" id="UP000785679"/>
    </source>
</evidence>
<dbReference type="EMBL" id="RRYP01002604">
    <property type="protein sequence ID" value="TNV84606.1"/>
    <property type="molecule type" value="Genomic_DNA"/>
</dbReference>
<feature type="transmembrane region" description="Helical" evidence="2">
    <location>
        <begin position="749"/>
        <end position="768"/>
    </location>
</feature>
<evidence type="ECO:0000256" key="1">
    <source>
        <dbReference type="SAM" id="MobiDB-lite"/>
    </source>
</evidence>
<dbReference type="AlphaFoldDB" id="A0A8J8T7S7"/>
<dbReference type="PANTHER" id="PTHR23071">
    <property type="entry name" value="PHOSPHATIDYLINOSITOL GLYCAN"/>
    <property type="match status" value="1"/>
</dbReference>
<dbReference type="GO" id="GO:0006506">
    <property type="term" value="P:GPI anchor biosynthetic process"/>
    <property type="evidence" value="ECO:0007669"/>
    <property type="project" value="InterPro"/>
</dbReference>
<dbReference type="PANTHER" id="PTHR23071:SF1">
    <property type="entry name" value="GPI ETHANOLAMINE PHOSPHATE TRANSFERASE 3"/>
    <property type="match status" value="1"/>
</dbReference>
<feature type="transmembrane region" description="Helical" evidence="2">
    <location>
        <begin position="536"/>
        <end position="554"/>
    </location>
</feature>
<dbReference type="GO" id="GO:0051377">
    <property type="term" value="F:mannose-ethanolamine phosphotransferase activity"/>
    <property type="evidence" value="ECO:0007669"/>
    <property type="project" value="TreeGrafter"/>
</dbReference>
<feature type="transmembrane region" description="Helical" evidence="2">
    <location>
        <begin position="789"/>
        <end position="812"/>
    </location>
</feature>
<feature type="transmembrane region" description="Helical" evidence="2">
    <location>
        <begin position="678"/>
        <end position="696"/>
    </location>
</feature>
<dbReference type="Proteomes" id="UP000785679">
    <property type="component" value="Unassembled WGS sequence"/>
</dbReference>
<feature type="region of interest" description="Disordered" evidence="1">
    <location>
        <begin position="1004"/>
        <end position="1025"/>
    </location>
</feature>
<gene>
    <name evidence="3" type="ORF">FGO68_gene1923</name>
</gene>
<feature type="transmembrane region" description="Helical" evidence="2">
    <location>
        <begin position="45"/>
        <end position="66"/>
    </location>
</feature>
<evidence type="ECO:0000256" key="2">
    <source>
        <dbReference type="SAM" id="Phobius"/>
    </source>
</evidence>
<feature type="transmembrane region" description="Helical" evidence="2">
    <location>
        <begin position="866"/>
        <end position="891"/>
    </location>
</feature>
<feature type="transmembrane region" description="Helical" evidence="2">
    <location>
        <begin position="919"/>
        <end position="936"/>
    </location>
</feature>
<name>A0A8J8T7S7_HALGN</name>
<keyword evidence="4" id="KW-1185">Reference proteome</keyword>
<reference evidence="3" key="1">
    <citation type="submission" date="2019-06" db="EMBL/GenBank/DDBJ databases">
        <authorList>
            <person name="Zheng W."/>
        </authorList>
    </citation>
    <scope>NUCLEOTIDE SEQUENCE</scope>
    <source>
        <strain evidence="3">QDHG01</strain>
    </source>
</reference>
<keyword evidence="2" id="KW-0472">Membrane</keyword>
<dbReference type="InterPro" id="IPR002591">
    <property type="entry name" value="Phosphodiest/P_Trfase"/>
</dbReference>
<protein>
    <recommendedName>
        <fullName evidence="5">GPI ethanolamine phosphate transferase 3</fullName>
    </recommendedName>
</protein>
<evidence type="ECO:0000313" key="3">
    <source>
        <dbReference type="EMBL" id="TNV84606.1"/>
    </source>
</evidence>
<organism evidence="3 4">
    <name type="scientific">Halteria grandinella</name>
    <dbReference type="NCBI Taxonomy" id="5974"/>
    <lineage>
        <taxon>Eukaryota</taxon>
        <taxon>Sar</taxon>
        <taxon>Alveolata</taxon>
        <taxon>Ciliophora</taxon>
        <taxon>Intramacronucleata</taxon>
        <taxon>Spirotrichea</taxon>
        <taxon>Stichotrichia</taxon>
        <taxon>Sporadotrichida</taxon>
        <taxon>Halteriidae</taxon>
        <taxon>Halteria</taxon>
    </lineage>
</organism>
<feature type="transmembrane region" description="Helical" evidence="2">
    <location>
        <begin position="574"/>
        <end position="596"/>
    </location>
</feature>
<accession>A0A8J8T7S7</accession>
<dbReference type="InterPro" id="IPR017850">
    <property type="entry name" value="Alkaline_phosphatase_core_sf"/>
</dbReference>
<dbReference type="GO" id="GO:0005789">
    <property type="term" value="C:endoplasmic reticulum membrane"/>
    <property type="evidence" value="ECO:0007669"/>
    <property type="project" value="TreeGrafter"/>
</dbReference>
<keyword evidence="2" id="KW-0812">Transmembrane</keyword>
<keyword evidence="2" id="KW-1133">Transmembrane helix</keyword>
<dbReference type="Gene3D" id="3.40.720.10">
    <property type="entry name" value="Alkaline Phosphatase, subunit A"/>
    <property type="match status" value="1"/>
</dbReference>
<feature type="transmembrane region" description="Helical" evidence="2">
    <location>
        <begin position="511"/>
        <end position="530"/>
    </location>
</feature>
<dbReference type="SUPFAM" id="SSF53649">
    <property type="entry name" value="Alkaline phosphatase-like"/>
    <property type="match status" value="1"/>
</dbReference>
<feature type="transmembrane region" description="Helical" evidence="2">
    <location>
        <begin position="824"/>
        <end position="841"/>
    </location>
</feature>
<comment type="caution">
    <text evidence="3">The sequence shown here is derived from an EMBL/GenBank/DDBJ whole genome shotgun (WGS) entry which is preliminary data.</text>
</comment>
<proteinExistence type="predicted"/>
<evidence type="ECO:0008006" key="5">
    <source>
        <dbReference type="Google" id="ProtNLM"/>
    </source>
</evidence>
<dbReference type="InterPro" id="IPR039524">
    <property type="entry name" value="PIGO/GPI13"/>
</dbReference>
<dbReference type="Pfam" id="PF01663">
    <property type="entry name" value="Phosphodiest"/>
    <property type="match status" value="1"/>
</dbReference>
<feature type="transmembrane region" description="Helical" evidence="2">
    <location>
        <begin position="956"/>
        <end position="975"/>
    </location>
</feature>
<dbReference type="OrthoDB" id="272139at2759"/>
<feature type="transmembrane region" description="Helical" evidence="2">
    <location>
        <begin position="485"/>
        <end position="504"/>
    </location>
</feature>
<sequence>MANSIQHEQIDAHIPQEPQAEREQQKWYQKAWKIATFQYRPQFRYVLSLIILFLIAETYFSSSIFLNKRVITQKSERFSEEYYHTSPVKPKKLIMLLVDALREDFVEMDESLIPVQYLDHNNSIYTRRRIQLFNDLLKEQPENTILAPMKVEMPTVTAIRIQGTMTGALNSYIEIKDNFGSQTIEEDSLLYQINNRGYKRTKDRKPLDEYIVFTGDYIWSDEFAPYFNRSFPHSSFNVQDLDSHDNATSRDLRREVKDMNFTLLLGHLIGVDHGGHSGGANNKQIERKLRETETLIKDMIELMDNDTVIMVYGDHGMNNEGHHGGNSLQELRSAFFAYTKGGFPFKKATKEIQEHFNELQSDIKQLDLPSIATAILDLPIPFSNVGVLYPSLYMLNDIKQLYKRMLMQMEQLSLYVQAYCNESHDYWCKHKVIDMKVALQDFTKLDLDSMPEAQIAEKIKEIHQYMYSEYESFSGLWIQFKIGKIIFSLTIITILLAEVTINFLTEKFQLTASPIMFIVRVILYVVIACIPEPFNPVSIVSVCIIVLTFAYGIVKNKKVNLLSQIPSLPAIPTLISSQLLIPTLLTLFGIAIQSYSCFEEYMMQEFDTAGEAIMVSIFITLWMIQGREIRYNLKVLSSLAMIVLCMKLAYFFDQDHSVNFELEEPFKTWKHVLQNTQWFASYMPLVLYLAIEAHILNDIYSNYCTFSRTSRPRISLTLRLSISAALLSVTAYVWSQDPNEHDSNARRNAAAKFVYIASLLHMIFELVYKSTYQTLMEFFTKVALIMVKPVMIVNGLQSTLTIVLLIVQLLSIKSFATQMKLRPHILTYATLIYFTLLQYFYRTGHRERISSIQFQKAFLGFPQYNYFINGFLVTLNTFASHVVGFLLLPYLGNISSQMSVDEEAGKSFTTQPLYHGQRLYKYLVFLSLFLFEFSAIHASRSIDSVFFPERFAPKTIFDVLFSMLYVGFAGVFFLSEERFFYGDRSYQEEKEIGQLQQDVVEITTGPNEEGYGKQEMASPFSINEQ</sequence>
<feature type="transmembrane region" description="Helical" evidence="2">
    <location>
        <begin position="631"/>
        <end position="652"/>
    </location>
</feature>